<evidence type="ECO:0000256" key="2">
    <source>
        <dbReference type="ARBA" id="ARBA00008220"/>
    </source>
</evidence>
<protein>
    <recommendedName>
        <fullName evidence="9">Arginine-ornithine antiporter</fullName>
    </recommendedName>
</protein>
<keyword evidence="8 10" id="KW-0472">Membrane</keyword>
<keyword evidence="12" id="KW-1185">Reference proteome</keyword>
<dbReference type="AlphaFoldDB" id="A0A8D5UIV9"/>
<dbReference type="NCBIfam" id="TIGR03810">
    <property type="entry name" value="arg_ornith_anti"/>
    <property type="match status" value="1"/>
</dbReference>
<feature type="transmembrane region" description="Helical" evidence="10">
    <location>
        <begin position="397"/>
        <end position="412"/>
    </location>
</feature>
<gene>
    <name evidence="11" type="ORF">JIR001_26660</name>
</gene>
<dbReference type="PIRSF" id="PIRSF006060">
    <property type="entry name" value="AA_transporter"/>
    <property type="match status" value="1"/>
</dbReference>
<dbReference type="GO" id="GO:0043858">
    <property type="term" value="F:arginine:ornithine antiporter activity"/>
    <property type="evidence" value="ECO:0007669"/>
    <property type="project" value="UniProtKB-UniRule"/>
</dbReference>
<feature type="transmembrane region" description="Helical" evidence="10">
    <location>
        <begin position="277"/>
        <end position="303"/>
    </location>
</feature>
<comment type="similarity">
    <text evidence="2">Belongs to the amino acid-polyamine-organocation (APC) superfamily. Basic amino acid/polyamine antiporter (APA) (TC 2.A.3.2) family.</text>
</comment>
<dbReference type="InterPro" id="IPR002293">
    <property type="entry name" value="AA/rel_permease1"/>
</dbReference>
<keyword evidence="3" id="KW-0813">Transport</keyword>
<evidence type="ECO:0000256" key="3">
    <source>
        <dbReference type="ARBA" id="ARBA00022448"/>
    </source>
</evidence>
<evidence type="ECO:0000256" key="5">
    <source>
        <dbReference type="ARBA" id="ARBA00022692"/>
    </source>
</evidence>
<organism evidence="11 12">
    <name type="scientific">Polycladomyces abyssicola</name>
    <dbReference type="NCBI Taxonomy" id="1125966"/>
    <lineage>
        <taxon>Bacteria</taxon>
        <taxon>Bacillati</taxon>
        <taxon>Bacillota</taxon>
        <taxon>Bacilli</taxon>
        <taxon>Bacillales</taxon>
        <taxon>Thermoactinomycetaceae</taxon>
        <taxon>Polycladomyces</taxon>
    </lineage>
</organism>
<dbReference type="PANTHER" id="PTHR42770">
    <property type="entry name" value="AMINO ACID TRANSPORTER-RELATED"/>
    <property type="match status" value="1"/>
</dbReference>
<feature type="transmembrane region" description="Helical" evidence="10">
    <location>
        <begin position="333"/>
        <end position="351"/>
    </location>
</feature>
<dbReference type="GO" id="GO:0005886">
    <property type="term" value="C:plasma membrane"/>
    <property type="evidence" value="ECO:0007669"/>
    <property type="project" value="UniProtKB-SubCell"/>
</dbReference>
<proteinExistence type="inferred from homology"/>
<evidence type="ECO:0000256" key="4">
    <source>
        <dbReference type="ARBA" id="ARBA00022475"/>
    </source>
</evidence>
<dbReference type="Proteomes" id="UP000677436">
    <property type="component" value="Chromosome"/>
</dbReference>
<dbReference type="InterPro" id="IPR022461">
    <property type="entry name" value="Arg/Orn_antiprt_ArcD"/>
</dbReference>
<accession>A0A8D5UIV9</accession>
<feature type="transmembrane region" description="Helical" evidence="10">
    <location>
        <begin position="91"/>
        <end position="116"/>
    </location>
</feature>
<dbReference type="KEGG" id="pabs:JIR001_26660"/>
<feature type="transmembrane region" description="Helical" evidence="10">
    <location>
        <begin position="158"/>
        <end position="177"/>
    </location>
</feature>
<feature type="transmembrane region" description="Helical" evidence="10">
    <location>
        <begin position="233"/>
        <end position="257"/>
    </location>
</feature>
<dbReference type="EMBL" id="AP024601">
    <property type="protein sequence ID" value="BCU82883.1"/>
    <property type="molecule type" value="Genomic_DNA"/>
</dbReference>
<dbReference type="RefSeq" id="WP_212773174.1">
    <property type="nucleotide sequence ID" value="NZ_AP024601.1"/>
</dbReference>
<evidence type="ECO:0000256" key="9">
    <source>
        <dbReference type="NCBIfam" id="TIGR03810"/>
    </source>
</evidence>
<feature type="transmembrane region" description="Helical" evidence="10">
    <location>
        <begin position="40"/>
        <end position="59"/>
    </location>
</feature>
<dbReference type="GO" id="GO:1903826">
    <property type="term" value="P:L-arginine transmembrane transport"/>
    <property type="evidence" value="ECO:0007669"/>
    <property type="project" value="InterPro"/>
</dbReference>
<feature type="transmembrane region" description="Helical" evidence="10">
    <location>
        <begin position="357"/>
        <end position="376"/>
    </location>
</feature>
<dbReference type="PANTHER" id="PTHR42770:SF4">
    <property type="entry name" value="ARGININE_ORNITHINE ANTIPORTER-RELATED"/>
    <property type="match status" value="1"/>
</dbReference>
<evidence type="ECO:0000256" key="1">
    <source>
        <dbReference type="ARBA" id="ARBA00004651"/>
    </source>
</evidence>
<feature type="transmembrane region" description="Helical" evidence="10">
    <location>
        <begin position="203"/>
        <end position="221"/>
    </location>
</feature>
<dbReference type="GO" id="GO:0006527">
    <property type="term" value="P:L-arginine catabolic process"/>
    <property type="evidence" value="ECO:0007669"/>
    <property type="project" value="UniProtKB-UniRule"/>
</dbReference>
<keyword evidence="5 10" id="KW-0812">Transmembrane</keyword>
<keyword evidence="4" id="KW-1003">Cell membrane</keyword>
<evidence type="ECO:0000256" key="6">
    <source>
        <dbReference type="ARBA" id="ARBA00022970"/>
    </source>
</evidence>
<feature type="transmembrane region" description="Helical" evidence="10">
    <location>
        <begin position="418"/>
        <end position="436"/>
    </location>
</feature>
<sequence>MVNRKELSLFSLIAIVVGTMVGGGAYNLPSDMAVAANSGPVLLGWLITGAGMIALALVLQNVAMRRPDLDGGIYSFARAGFGEFVGFNSAWGYWVSALLGNVAYATLLFSSLSYFFPMFGKGNNLPSIVFASVLLWMLHFLILRGVREAAFVNLITTIGKLVPIFLFLILMVFAFHWDVFVRDFWGTAQGFNWSVVKQQVKDTMLVTLWVFVGVEGAVVMSGRAKHRKDVGRATVIGLLGTMVIYVLISVLSMGALSREALAKLHEPSLAYVLEHVVGPWGAVIINLGLVISLLGAMLGWTLLAAELPYVAARDGIFPRWLGQENHNGSPSGSLWLTNGLIQLFIIIVLFSESTYQVAYSLASVAILLPYLFSAMYQIKLVWTGEGYAEGESRGKDLLLGIAAVLYAVWLVYAAGLDFLLMTAILYALGIFFYISARRENGKKAFHGWEWPLAAGIIIAAGVAVYLIAVGQLSPAG</sequence>
<dbReference type="Gene3D" id="1.20.1740.10">
    <property type="entry name" value="Amino acid/polyamine transporter I"/>
    <property type="match status" value="1"/>
</dbReference>
<feature type="transmembrane region" description="Helical" evidence="10">
    <location>
        <begin position="7"/>
        <end position="28"/>
    </location>
</feature>
<name>A0A8D5UIV9_9BACL</name>
<evidence type="ECO:0000256" key="10">
    <source>
        <dbReference type="SAM" id="Phobius"/>
    </source>
</evidence>
<keyword evidence="6" id="KW-0029">Amino-acid transport</keyword>
<keyword evidence="7 10" id="KW-1133">Transmembrane helix</keyword>
<evidence type="ECO:0000313" key="12">
    <source>
        <dbReference type="Proteomes" id="UP000677436"/>
    </source>
</evidence>
<evidence type="ECO:0000313" key="11">
    <source>
        <dbReference type="EMBL" id="BCU82883.1"/>
    </source>
</evidence>
<dbReference type="Pfam" id="PF13520">
    <property type="entry name" value="AA_permease_2"/>
    <property type="match status" value="1"/>
</dbReference>
<feature type="transmembrane region" description="Helical" evidence="10">
    <location>
        <begin position="448"/>
        <end position="468"/>
    </location>
</feature>
<evidence type="ECO:0000256" key="8">
    <source>
        <dbReference type="ARBA" id="ARBA00023136"/>
    </source>
</evidence>
<evidence type="ECO:0000256" key="7">
    <source>
        <dbReference type="ARBA" id="ARBA00022989"/>
    </source>
</evidence>
<dbReference type="InterPro" id="IPR004754">
    <property type="entry name" value="Amino_acid_antiprt"/>
</dbReference>
<dbReference type="NCBIfam" id="TIGR00905">
    <property type="entry name" value="2A0302"/>
    <property type="match status" value="1"/>
</dbReference>
<comment type="subcellular location">
    <subcellularLocation>
        <location evidence="1">Cell membrane</location>
        <topology evidence="1">Multi-pass membrane protein</topology>
    </subcellularLocation>
</comment>
<feature type="transmembrane region" description="Helical" evidence="10">
    <location>
        <begin position="128"/>
        <end position="146"/>
    </location>
</feature>
<reference evidence="11" key="1">
    <citation type="journal article" date="2013" name="Int. J. Syst. Evol. Microbiol.">
        <title>Polycladomyces abyssicola gen. nov., sp. nov., a thermophilic filamentous bacterium isolated from hemipelagic sediment.</title>
        <authorList>
            <person name="Tsubouchi T."/>
            <person name="Shimane Y."/>
            <person name="Mori K."/>
            <person name="Usui K."/>
            <person name="Hiraki T."/>
            <person name="Tame A."/>
            <person name="Uematsu K."/>
            <person name="Maruyama T."/>
            <person name="Hatada Y."/>
        </authorList>
    </citation>
    <scope>NUCLEOTIDE SEQUENCE</scope>
    <source>
        <strain evidence="11">JIR-001</strain>
    </source>
</reference>
<reference evidence="11" key="2">
    <citation type="journal article" date="2021" name="Microbiol. Resour. Announc.">
        <title>Complete Genome Sequence of Polycladomyces abyssicola JIR-001T, Isolated from Hemipelagic Sediment in Deep Seawater.</title>
        <authorList>
            <person name="Tsubouchi T."/>
            <person name="Kaneko Y."/>
        </authorList>
    </citation>
    <scope>NUCLEOTIDE SEQUENCE</scope>
    <source>
        <strain evidence="11">JIR-001</strain>
    </source>
</reference>
<dbReference type="InterPro" id="IPR050367">
    <property type="entry name" value="APC_superfamily"/>
</dbReference>